<protein>
    <submittedName>
        <fullName evidence="2">Uncharacterized protein</fullName>
    </submittedName>
</protein>
<dbReference type="AlphaFoldDB" id="A0A919J759"/>
<name>A0A919J759_9ACTN</name>
<keyword evidence="3" id="KW-1185">Reference proteome</keyword>
<feature type="region of interest" description="Disordered" evidence="1">
    <location>
        <begin position="160"/>
        <end position="213"/>
    </location>
</feature>
<evidence type="ECO:0000313" key="2">
    <source>
        <dbReference type="EMBL" id="GIE11826.1"/>
    </source>
</evidence>
<accession>A0A919J759</accession>
<evidence type="ECO:0000256" key="1">
    <source>
        <dbReference type="SAM" id="MobiDB-lite"/>
    </source>
</evidence>
<feature type="region of interest" description="Disordered" evidence="1">
    <location>
        <begin position="88"/>
        <end position="114"/>
    </location>
</feature>
<gene>
    <name evidence="2" type="ORF">Afe05nite_36660</name>
</gene>
<organism evidence="2 3">
    <name type="scientific">Paractinoplanes ferrugineus</name>
    <dbReference type="NCBI Taxonomy" id="113564"/>
    <lineage>
        <taxon>Bacteria</taxon>
        <taxon>Bacillati</taxon>
        <taxon>Actinomycetota</taxon>
        <taxon>Actinomycetes</taxon>
        <taxon>Micromonosporales</taxon>
        <taxon>Micromonosporaceae</taxon>
        <taxon>Paractinoplanes</taxon>
    </lineage>
</organism>
<dbReference type="RefSeq" id="WP_203818345.1">
    <property type="nucleotide sequence ID" value="NZ_BAAABP010000038.1"/>
</dbReference>
<reference evidence="2" key="1">
    <citation type="submission" date="2021-01" db="EMBL/GenBank/DDBJ databases">
        <title>Whole genome shotgun sequence of Actinoplanes ferrugineus NBRC 15555.</title>
        <authorList>
            <person name="Komaki H."/>
            <person name="Tamura T."/>
        </authorList>
    </citation>
    <scope>NUCLEOTIDE SEQUENCE</scope>
    <source>
        <strain evidence="2">NBRC 15555</strain>
    </source>
</reference>
<proteinExistence type="predicted"/>
<evidence type="ECO:0000313" key="3">
    <source>
        <dbReference type="Proteomes" id="UP000598174"/>
    </source>
</evidence>
<feature type="compositionally biased region" description="Basic and acidic residues" evidence="1">
    <location>
        <begin position="98"/>
        <end position="109"/>
    </location>
</feature>
<dbReference type="Proteomes" id="UP000598174">
    <property type="component" value="Unassembled WGS sequence"/>
</dbReference>
<comment type="caution">
    <text evidence="2">The sequence shown here is derived from an EMBL/GenBank/DDBJ whole genome shotgun (WGS) entry which is preliminary data.</text>
</comment>
<dbReference type="EMBL" id="BOMM01000033">
    <property type="protein sequence ID" value="GIE11826.1"/>
    <property type="molecule type" value="Genomic_DNA"/>
</dbReference>
<sequence>MTGAEFRGVDIDLLADYIGGALTGTPDEPVVVTLIADDPAWRAAYESLSGGMEAVGAELAAFEPEPMPDDLIARLDAALAEPGPRLTLVPGDPAQDVHQADLTKPERGTKPGSARRLRWATPIAVAAGVIAFVGFGLDYLAGRDSAQSDTAAAGAAADSAERNAAKIPAPAQVASGTDYTSTTLSSAPLRPLTMASGGAESRSAPLSAPDKGGAALGGDSSLGRLHDATALQECLDAIAAQNNDGAIFADTVDFARFNGAPAIVVRFSSASGSWAWAAGPACGTDGDANTLAKSPVR</sequence>
<feature type="compositionally biased region" description="Polar residues" evidence="1">
    <location>
        <begin position="174"/>
        <end position="186"/>
    </location>
</feature>